<feature type="compositionally biased region" description="Polar residues" evidence="1">
    <location>
        <begin position="201"/>
        <end position="218"/>
    </location>
</feature>
<accession>A0ABV8CIJ9</accession>
<protein>
    <submittedName>
        <fullName evidence="2">Uncharacterized protein</fullName>
    </submittedName>
</protein>
<comment type="caution">
    <text evidence="2">The sequence shown here is derived from an EMBL/GenBank/DDBJ whole genome shotgun (WGS) entry which is preliminary data.</text>
</comment>
<evidence type="ECO:0000313" key="2">
    <source>
        <dbReference type="EMBL" id="MFC3911928.1"/>
    </source>
</evidence>
<evidence type="ECO:0000313" key="3">
    <source>
        <dbReference type="Proteomes" id="UP001595692"/>
    </source>
</evidence>
<proteinExistence type="predicted"/>
<evidence type="ECO:0000256" key="1">
    <source>
        <dbReference type="SAM" id="MobiDB-lite"/>
    </source>
</evidence>
<reference evidence="3" key="1">
    <citation type="journal article" date="2019" name="Int. J. Syst. Evol. Microbiol.">
        <title>The Global Catalogue of Microorganisms (GCM) 10K type strain sequencing project: providing services to taxonomists for standard genome sequencing and annotation.</title>
        <authorList>
            <consortium name="The Broad Institute Genomics Platform"/>
            <consortium name="The Broad Institute Genome Sequencing Center for Infectious Disease"/>
            <person name="Wu L."/>
            <person name="Ma J."/>
        </authorList>
    </citation>
    <scope>NUCLEOTIDE SEQUENCE [LARGE SCALE GENOMIC DNA]</scope>
    <source>
        <strain evidence="3">CCUG 54939</strain>
    </source>
</reference>
<gene>
    <name evidence="2" type="ORF">ACFOSS_00410</name>
</gene>
<organism evidence="2 3">
    <name type="scientific">Pseudaeromonas sharmana</name>
    <dbReference type="NCBI Taxonomy" id="328412"/>
    <lineage>
        <taxon>Bacteria</taxon>
        <taxon>Pseudomonadati</taxon>
        <taxon>Pseudomonadota</taxon>
        <taxon>Gammaproteobacteria</taxon>
        <taxon>Aeromonadales</taxon>
        <taxon>Aeromonadaceae</taxon>
        <taxon>Pseudaeromonas</taxon>
    </lineage>
</organism>
<dbReference type="Proteomes" id="UP001595692">
    <property type="component" value="Unassembled WGS sequence"/>
</dbReference>
<sequence>MSNGGARKLNLTLYVNPETSEADRRAVAVLQQWYRQARQSHSERADLDMLVRLFHRDIYMAGLFLYQLSPRLCRSLALANEEPEARIDSLLQQLEICGLWQAEATAPAASADAQVSAQLEALQQWLQRTLQEQSEAPAAPASVDSSVLPEALQQQWQQQQQQMAQMQEQMQQLRQLAEAQSLQLQRLRAAPAASGRAGETSGPSSATSQSGPQTTTLSAVAPDPERLRRIKQKGLF</sequence>
<dbReference type="EMBL" id="JBHSAF010000001">
    <property type="protein sequence ID" value="MFC3911928.1"/>
    <property type="molecule type" value="Genomic_DNA"/>
</dbReference>
<name>A0ABV8CIJ9_9GAMM</name>
<feature type="region of interest" description="Disordered" evidence="1">
    <location>
        <begin position="186"/>
        <end position="236"/>
    </location>
</feature>
<keyword evidence="3" id="KW-1185">Reference proteome</keyword>
<dbReference type="RefSeq" id="WP_377149768.1">
    <property type="nucleotide sequence ID" value="NZ_JBHSAF010000001.1"/>
</dbReference>